<keyword evidence="4" id="KW-0804">Transcription</keyword>
<dbReference type="STRING" id="1423792.FD09_GL003016"/>
<keyword evidence="8" id="KW-1185">Reference proteome</keyword>
<feature type="domain" description="RNA polymerase sigma-70 region 2" evidence="5">
    <location>
        <begin position="21"/>
        <end position="81"/>
    </location>
</feature>
<proteinExistence type="inferred from homology"/>
<dbReference type="OrthoDB" id="9782703at2"/>
<evidence type="ECO:0000313" key="8">
    <source>
        <dbReference type="Proteomes" id="UP000051330"/>
    </source>
</evidence>
<evidence type="ECO:0008006" key="9">
    <source>
        <dbReference type="Google" id="ProtNLM"/>
    </source>
</evidence>
<dbReference type="PANTHER" id="PTHR43133">
    <property type="entry name" value="RNA POLYMERASE ECF-TYPE SIGMA FACTO"/>
    <property type="match status" value="1"/>
</dbReference>
<dbReference type="InterPro" id="IPR013325">
    <property type="entry name" value="RNA_pol_sigma_r2"/>
</dbReference>
<evidence type="ECO:0000256" key="1">
    <source>
        <dbReference type="ARBA" id="ARBA00010641"/>
    </source>
</evidence>
<dbReference type="SUPFAM" id="SSF88659">
    <property type="entry name" value="Sigma3 and sigma4 domains of RNA polymerase sigma factors"/>
    <property type="match status" value="1"/>
</dbReference>
<gene>
    <name evidence="7" type="ORF">FD09_GL003016</name>
</gene>
<dbReference type="RefSeq" id="WP_057820842.1">
    <property type="nucleotide sequence ID" value="NZ_AZEC01000008.1"/>
</dbReference>
<dbReference type="NCBIfam" id="TIGR02937">
    <property type="entry name" value="sigma70-ECF"/>
    <property type="match status" value="1"/>
</dbReference>
<reference evidence="7 8" key="1">
    <citation type="journal article" date="2015" name="Genome Announc.">
        <title>Expanding the biotechnology potential of lactobacilli through comparative genomics of 213 strains and associated genera.</title>
        <authorList>
            <person name="Sun Z."/>
            <person name="Harris H.M."/>
            <person name="McCann A."/>
            <person name="Guo C."/>
            <person name="Argimon S."/>
            <person name="Zhang W."/>
            <person name="Yang X."/>
            <person name="Jeffery I.B."/>
            <person name="Cooney J.C."/>
            <person name="Kagawa T.F."/>
            <person name="Liu W."/>
            <person name="Song Y."/>
            <person name="Salvetti E."/>
            <person name="Wrobel A."/>
            <person name="Rasinkangas P."/>
            <person name="Parkhill J."/>
            <person name="Rea M.C."/>
            <person name="O'Sullivan O."/>
            <person name="Ritari J."/>
            <person name="Douillard F.P."/>
            <person name="Paul Ross R."/>
            <person name="Yang R."/>
            <person name="Briner A.E."/>
            <person name="Felis G.E."/>
            <person name="de Vos W.M."/>
            <person name="Barrangou R."/>
            <person name="Klaenhammer T.R."/>
            <person name="Caufield P.W."/>
            <person name="Cui Y."/>
            <person name="Zhang H."/>
            <person name="O'Toole P.W."/>
        </authorList>
    </citation>
    <scope>NUCLEOTIDE SEQUENCE [LARGE SCALE GENOMIC DNA]</scope>
    <source>
        <strain evidence="7 8">DSM 12744</strain>
    </source>
</reference>
<dbReference type="GO" id="GO:0003677">
    <property type="term" value="F:DNA binding"/>
    <property type="evidence" value="ECO:0007669"/>
    <property type="project" value="InterPro"/>
</dbReference>
<accession>A0A0R1MWN8</accession>
<dbReference type="InterPro" id="IPR013249">
    <property type="entry name" value="RNA_pol_sigma70_r4_t2"/>
</dbReference>
<protein>
    <recommendedName>
        <fullName evidence="9">RNA polymerase sigma factor</fullName>
    </recommendedName>
</protein>
<evidence type="ECO:0000313" key="7">
    <source>
        <dbReference type="EMBL" id="KRL12433.1"/>
    </source>
</evidence>
<dbReference type="AlphaFoldDB" id="A0A0R1MWN8"/>
<comment type="similarity">
    <text evidence="1">Belongs to the sigma-70 factor family. ECF subfamily.</text>
</comment>
<dbReference type="Pfam" id="PF08281">
    <property type="entry name" value="Sigma70_r4_2"/>
    <property type="match status" value="1"/>
</dbReference>
<dbReference type="InterPro" id="IPR013324">
    <property type="entry name" value="RNA_pol_sigma_r3/r4-like"/>
</dbReference>
<dbReference type="PANTHER" id="PTHR43133:SF51">
    <property type="entry name" value="RNA POLYMERASE SIGMA FACTOR"/>
    <property type="match status" value="1"/>
</dbReference>
<dbReference type="Pfam" id="PF04542">
    <property type="entry name" value="Sigma70_r2"/>
    <property type="match status" value="1"/>
</dbReference>
<dbReference type="Gene3D" id="1.10.10.10">
    <property type="entry name" value="Winged helix-like DNA-binding domain superfamily/Winged helix DNA-binding domain"/>
    <property type="match status" value="1"/>
</dbReference>
<comment type="caution">
    <text evidence="7">The sequence shown here is derived from an EMBL/GenBank/DDBJ whole genome shotgun (WGS) entry which is preliminary data.</text>
</comment>
<dbReference type="SUPFAM" id="SSF88946">
    <property type="entry name" value="Sigma2 domain of RNA polymerase sigma factors"/>
    <property type="match status" value="1"/>
</dbReference>
<feature type="domain" description="RNA polymerase sigma factor 70 region 4 type 2" evidence="6">
    <location>
        <begin position="102"/>
        <end position="154"/>
    </location>
</feature>
<dbReference type="GO" id="GO:0006352">
    <property type="term" value="P:DNA-templated transcription initiation"/>
    <property type="evidence" value="ECO:0007669"/>
    <property type="project" value="InterPro"/>
</dbReference>
<dbReference type="GO" id="GO:0016987">
    <property type="term" value="F:sigma factor activity"/>
    <property type="evidence" value="ECO:0007669"/>
    <property type="project" value="UniProtKB-KW"/>
</dbReference>
<dbReference type="EMBL" id="AZEC01000008">
    <property type="protein sequence ID" value="KRL12433.1"/>
    <property type="molecule type" value="Genomic_DNA"/>
</dbReference>
<dbReference type="InterPro" id="IPR039425">
    <property type="entry name" value="RNA_pol_sigma-70-like"/>
</dbReference>
<name>A0A0R1MWN8_9LACO</name>
<dbReference type="CDD" id="cd06171">
    <property type="entry name" value="Sigma70_r4"/>
    <property type="match status" value="1"/>
</dbReference>
<evidence type="ECO:0000256" key="2">
    <source>
        <dbReference type="ARBA" id="ARBA00023015"/>
    </source>
</evidence>
<sequence length="170" mass="19600">MAEKSKVKAAQHGDEAAFTALITDYQPILYNTAWRLLRQEADVLQETILKAWQKLPQLREPRYFNTWLYRILINEVQRFKRVSPSLPLTDTLPATAPEDQQVLVEAISHLPTEMQEVLVLYYYYVGLKTGEIAQVLDQPAATVRTHLRRARAQLKELLTTKEGVSRHDQA</sequence>
<evidence type="ECO:0000259" key="5">
    <source>
        <dbReference type="Pfam" id="PF04542"/>
    </source>
</evidence>
<evidence type="ECO:0000259" key="6">
    <source>
        <dbReference type="Pfam" id="PF08281"/>
    </source>
</evidence>
<keyword evidence="3" id="KW-0731">Sigma factor</keyword>
<dbReference type="InterPro" id="IPR036388">
    <property type="entry name" value="WH-like_DNA-bd_sf"/>
</dbReference>
<dbReference type="Gene3D" id="1.10.1740.10">
    <property type="match status" value="1"/>
</dbReference>
<dbReference type="PATRIC" id="fig|1423792.3.peg.3099"/>
<organism evidence="7 8">
    <name type="scientific">Schleiferilactobacillus perolens DSM 12744</name>
    <dbReference type="NCBI Taxonomy" id="1423792"/>
    <lineage>
        <taxon>Bacteria</taxon>
        <taxon>Bacillati</taxon>
        <taxon>Bacillota</taxon>
        <taxon>Bacilli</taxon>
        <taxon>Lactobacillales</taxon>
        <taxon>Lactobacillaceae</taxon>
        <taxon>Schleiferilactobacillus</taxon>
    </lineage>
</organism>
<dbReference type="InterPro" id="IPR014284">
    <property type="entry name" value="RNA_pol_sigma-70_dom"/>
</dbReference>
<dbReference type="InterPro" id="IPR007627">
    <property type="entry name" value="RNA_pol_sigma70_r2"/>
</dbReference>
<dbReference type="Proteomes" id="UP000051330">
    <property type="component" value="Unassembled WGS sequence"/>
</dbReference>
<keyword evidence="2" id="KW-0805">Transcription regulation</keyword>
<evidence type="ECO:0000256" key="3">
    <source>
        <dbReference type="ARBA" id="ARBA00023082"/>
    </source>
</evidence>
<evidence type="ECO:0000256" key="4">
    <source>
        <dbReference type="ARBA" id="ARBA00023163"/>
    </source>
</evidence>